<evidence type="ECO:0000313" key="2">
    <source>
        <dbReference type="Proteomes" id="UP000078386"/>
    </source>
</evidence>
<dbReference type="GO" id="GO:0000271">
    <property type="term" value="P:polysaccharide biosynthetic process"/>
    <property type="evidence" value="ECO:0007669"/>
    <property type="project" value="InterPro"/>
</dbReference>
<organism evidence="1 2">
    <name type="scientific">Kluyvera georgiana ATCC 51603</name>
    <dbReference type="NCBI Taxonomy" id="1354264"/>
    <lineage>
        <taxon>Bacteria</taxon>
        <taxon>Pseudomonadati</taxon>
        <taxon>Pseudomonadota</taxon>
        <taxon>Gammaproteobacteria</taxon>
        <taxon>Enterobacterales</taxon>
        <taxon>Enterobacteriaceae</taxon>
        <taxon>Kluyvera</taxon>
    </lineage>
</organism>
<dbReference type="GO" id="GO:0015774">
    <property type="term" value="P:polysaccharide transport"/>
    <property type="evidence" value="ECO:0007669"/>
    <property type="project" value="InterPro"/>
</dbReference>
<dbReference type="PATRIC" id="fig|1354264.4.peg.3532"/>
<sequence>MGFAGFSSLAMKHEYFDYCKNSPEKIEVMKKCIQYYIDNNISKYAQQNEAAELDLSMEYVFIPMQVTTDVVASLAYIDGGRLLSIVAEHFSHTKTNVLVKRHPYCKSLSIQKKLNELSDSGKIIIVDASVHELIENAKAVFTVNSGVGLEAIIHNRKVIATGECEYCCALAAQPKSEDELKNILDNIDNITFEQSQRLNFLTYYINDYAISKDDVVCIKNKINEWIAEC</sequence>
<dbReference type="Pfam" id="PF05159">
    <property type="entry name" value="Capsule_synth"/>
    <property type="match status" value="1"/>
</dbReference>
<proteinExistence type="predicted"/>
<accession>A0A1B7JNW9</accession>
<gene>
    <name evidence="1" type="ORF">M989_03397</name>
</gene>
<dbReference type="EMBL" id="LXEU01000068">
    <property type="protein sequence ID" value="OAT49580.1"/>
    <property type="molecule type" value="Genomic_DNA"/>
</dbReference>
<keyword evidence="2" id="KW-1185">Reference proteome</keyword>
<evidence type="ECO:0000313" key="1">
    <source>
        <dbReference type="EMBL" id="OAT49580.1"/>
    </source>
</evidence>
<dbReference type="AlphaFoldDB" id="A0A1B7JNW9"/>
<protein>
    <submittedName>
        <fullName evidence="1">Uncharacterized protein</fullName>
    </submittedName>
</protein>
<comment type="caution">
    <text evidence="1">The sequence shown here is derived from an EMBL/GenBank/DDBJ whole genome shotgun (WGS) entry which is preliminary data.</text>
</comment>
<name>A0A1B7JNW9_9ENTR</name>
<dbReference type="InterPro" id="IPR007833">
    <property type="entry name" value="Capsule_polysaccharide_synth"/>
</dbReference>
<reference evidence="1 2" key="1">
    <citation type="submission" date="2016-04" db="EMBL/GenBank/DDBJ databases">
        <title>ATOL: Assembling a taxonomically balanced genome-scale reconstruction of the evolutionary history of the Enterobacteriaceae.</title>
        <authorList>
            <person name="Plunkett G.III."/>
            <person name="Neeno-Eckwall E.C."/>
            <person name="Glasner J.D."/>
            <person name="Perna N.T."/>
        </authorList>
    </citation>
    <scope>NUCLEOTIDE SEQUENCE [LARGE SCALE GENOMIC DNA]</scope>
    <source>
        <strain evidence="1 2">ATCC 51603</strain>
    </source>
</reference>
<dbReference type="Proteomes" id="UP000078386">
    <property type="component" value="Unassembled WGS sequence"/>
</dbReference>